<dbReference type="SUPFAM" id="SSF55874">
    <property type="entry name" value="ATPase domain of HSP90 chaperone/DNA topoisomerase II/histidine kinase"/>
    <property type="match status" value="1"/>
</dbReference>
<keyword evidence="4" id="KW-1185">Reference proteome</keyword>
<evidence type="ECO:0000259" key="2">
    <source>
        <dbReference type="Pfam" id="PF13020"/>
    </source>
</evidence>
<feature type="compositionally biased region" description="Basic and acidic residues" evidence="1">
    <location>
        <begin position="1409"/>
        <end position="1423"/>
    </location>
</feature>
<name>A0A844D863_9BURK</name>
<feature type="compositionally biased region" description="Polar residues" evidence="1">
    <location>
        <begin position="1335"/>
        <end position="1354"/>
    </location>
</feature>
<gene>
    <name evidence="3" type="ORF">GJ698_06535</name>
</gene>
<feature type="compositionally biased region" description="Low complexity" evidence="1">
    <location>
        <begin position="1266"/>
        <end position="1283"/>
    </location>
</feature>
<dbReference type="NCBIfam" id="NF047352">
    <property type="entry name" value="P_loop_sacsin"/>
    <property type="match status" value="1"/>
</dbReference>
<evidence type="ECO:0000256" key="1">
    <source>
        <dbReference type="SAM" id="MobiDB-lite"/>
    </source>
</evidence>
<organism evidence="3 4">
    <name type="scientific">Duganella aquatilis</name>
    <dbReference type="NCBI Taxonomy" id="2666082"/>
    <lineage>
        <taxon>Bacteria</taxon>
        <taxon>Pseudomonadati</taxon>
        <taxon>Pseudomonadota</taxon>
        <taxon>Betaproteobacteria</taxon>
        <taxon>Burkholderiales</taxon>
        <taxon>Oxalobacteraceae</taxon>
        <taxon>Telluria group</taxon>
        <taxon>Duganella</taxon>
    </lineage>
</organism>
<dbReference type="EMBL" id="WKJL01000003">
    <property type="protein sequence ID" value="MRW83750.1"/>
    <property type="molecule type" value="Genomic_DNA"/>
</dbReference>
<accession>A0A844D863</accession>
<dbReference type="InterPro" id="IPR036890">
    <property type="entry name" value="HATPase_C_sf"/>
</dbReference>
<dbReference type="RefSeq" id="WP_154356811.1">
    <property type="nucleotide sequence ID" value="NZ_WKJL01000003.1"/>
</dbReference>
<dbReference type="PANTHER" id="PTHR32387">
    <property type="entry name" value="WU:FJ29H11"/>
    <property type="match status" value="1"/>
</dbReference>
<reference evidence="3 4" key="1">
    <citation type="submission" date="2019-11" db="EMBL/GenBank/DDBJ databases">
        <title>Novel species isolated from a subtropical stream in China.</title>
        <authorList>
            <person name="Lu H."/>
        </authorList>
    </citation>
    <scope>NUCLEOTIDE SEQUENCE [LARGE SCALE GENOMIC DNA]</scope>
    <source>
        <strain evidence="3 4">FT26W</strain>
    </source>
</reference>
<feature type="compositionally biased region" description="Polar residues" evidence="1">
    <location>
        <begin position="1304"/>
        <end position="1315"/>
    </location>
</feature>
<dbReference type="Gene3D" id="3.30.565.10">
    <property type="entry name" value="Histidine kinase-like ATPase, C-terminal domain"/>
    <property type="match status" value="1"/>
</dbReference>
<evidence type="ECO:0000313" key="3">
    <source>
        <dbReference type="EMBL" id="MRW83750.1"/>
    </source>
</evidence>
<dbReference type="InterPro" id="IPR052957">
    <property type="entry name" value="Auxin_embryo_med"/>
</dbReference>
<feature type="compositionally biased region" description="Polar residues" evidence="1">
    <location>
        <begin position="1382"/>
        <end position="1395"/>
    </location>
</feature>
<comment type="caution">
    <text evidence="3">The sequence shown here is derived from an EMBL/GenBank/DDBJ whole genome shotgun (WGS) entry which is preliminary data.</text>
</comment>
<dbReference type="InterPro" id="IPR024975">
    <property type="entry name" value="NOV_C"/>
</dbReference>
<feature type="compositionally biased region" description="Pro residues" evidence="1">
    <location>
        <begin position="1284"/>
        <end position="1295"/>
    </location>
</feature>
<dbReference type="Pfam" id="PF13020">
    <property type="entry name" value="NOV_C"/>
    <property type="match status" value="1"/>
</dbReference>
<dbReference type="PANTHER" id="PTHR32387:SF3">
    <property type="entry name" value="ATP_DNA BINDING PROTEIN"/>
    <property type="match status" value="1"/>
</dbReference>
<proteinExistence type="predicted"/>
<feature type="domain" description="Protein NO VEIN C-terminal" evidence="2">
    <location>
        <begin position="1429"/>
        <end position="1512"/>
    </location>
</feature>
<feature type="region of interest" description="Disordered" evidence="1">
    <location>
        <begin position="1211"/>
        <end position="1423"/>
    </location>
</feature>
<sequence length="1606" mass="177549">MSIKPPLPPQQFIERVRRSFLISDDLPEHLQEGALNLQTQLNEALRLLSEDLYSKKTHFVLELIQNADDNSYQPGSTPELTFSITPNRLTLSNNEVGFSEENINAICKVGASSKAKDKQHHIGEKGIGFKSVFSVSNAPEIHSNGFHFRFDRTASTNLLGYVIPTWCEAPDDARPDYTTIVLPAMAGYIFNDATVSDLDARVLLFLNKLRQLTLVQGEVHRLYQRADLNGISQLTTSTTTADEKSIEVGFRYMRVTKTFPMADEFADAKRPDVHESTVTLAFPLDDNGAALLEPASYVFAYLPIHQVGFRFPLHADFILNSGREEVLKDRPWNQRLRDGIAETFVSALTEFKRSSELALTYLRYVPENTDIADDFFGKVRQEIVDRLANEESMKSASGTWHRPSALRLAEKGFRNLFPSAQALSLFGFDYVDPQVQGGHVLLRELGVRDVGPSEILEVFRSHQGWLMEQPLEWRANLYALIAEDLATFVKAGLLKVPCLPTSSGTYVTPAQTTVFFPLGRRKNYGFEHELVVLDGELYDAALERSPEVRELFGTLKVRTDAPYELVVSHILPKHAGDAWKKSKFQALVGHLRYVKDKLSAFLEGAISRGKTHSQAYQMLREGMWIGTKLVNPNGTWTFNRINSLYLGTEYKPDFCIETLIAGEPGMASYVSAAYLSPSSKDIDSEAKSWHDFFVALGVRTSPAVDSFGGNWKSSKELDLLLNASSPTIRRETLECLSRHWSIYSGKLAHNLSAGRNRFVSAETSFARQIREMAAPLRGKKATIPLSESYYMTDELRATLGDGLPYIDAVMIPQMLDDCRVTHHVNAESLIKRLKQLKQNDSGTTKQVQAIYRVLEGRLWESDASFIRQSFGNDGLIQLKGSHKGWFSPSEVSWLTNGQFLDSLYPPIQSLYKDFQGFFIEKLGVPRLLPISKRVKALMRLVEIADKATREAEALAIYKRAEQALKPQFGKEIEVPDWIETFSEEAVFVDHWGEVVGNGDHLFANDSPSLAELFANEEGLSFLAVPSVEVPRLNRLLKAAAVAKLSESVSVEVEGSGCGKIDTDLTSRVRRAVPYIARVLYSRQPEAFERALETGRLTALWNVTVAEVETINLRVRLGEFSRATTADAAMTDVQVLYRTNAKSLKDRVAAELSRYLVETVDFTDTFARILLENDTEGIEEFLGVVAIRHLPVDLERAVRQRELPTKADIEAAGEDAAADDSTPGAPHEALSGSASVTAHNGATVELAKDGGTGTTTAEEEHSLRSASSAQLPSLTKSSSSTSPIPSTPILPGPLVPPLTNRLAGSPNQHMSANESKAQIKLPSTGGMPPPLHDTGSVDSQPHISPTPGASLNGGATSPVAPSFANPPNSQGLSVPSRGAPVLSGSTMRRQPAQTRSGRLLSYVEGPAAPDRQDSREDPAKAAARDAVGRAAVAYVLKTQSKRWASLTEMPHNNPGFDILARDDSGKDEFIEVKGQSGAWTQEGIALTPTELLTAQKMRDRYWLCVVEFAQDEKRRQLHLLKDPFGQVSQFRFDVGWKAIAENVATSPMVPEKGLYIDIDGVGQGRILSVRGKGAFYNVHVLLKDGKQVNSLFHPVKMSLSKEPLWHE</sequence>
<protein>
    <submittedName>
        <fullName evidence="3">DUF3883 domain-containing protein</fullName>
    </submittedName>
</protein>
<dbReference type="Proteomes" id="UP000439986">
    <property type="component" value="Unassembled WGS sequence"/>
</dbReference>
<evidence type="ECO:0000313" key="4">
    <source>
        <dbReference type="Proteomes" id="UP000439986"/>
    </source>
</evidence>